<dbReference type="PANTHER" id="PTHR13318:SF101">
    <property type="entry name" value="F-BOX_LRR PROTEIN"/>
    <property type="match status" value="1"/>
</dbReference>
<accession>A0A175YKX4</accession>
<reference evidence="2" key="1">
    <citation type="journal article" date="2016" name="Nat. Genet.">
        <title>A high-quality carrot genome assembly provides new insights into carotenoid accumulation and asterid genome evolution.</title>
        <authorList>
            <person name="Iorizzo M."/>
            <person name="Ellison S."/>
            <person name="Senalik D."/>
            <person name="Zeng P."/>
            <person name="Satapoomin P."/>
            <person name="Huang J."/>
            <person name="Bowman M."/>
            <person name="Iovene M."/>
            <person name="Sanseverino W."/>
            <person name="Cavagnaro P."/>
            <person name="Yildiz M."/>
            <person name="Macko-Podgorni A."/>
            <person name="Moranska E."/>
            <person name="Grzebelus E."/>
            <person name="Grzebelus D."/>
            <person name="Ashrafi H."/>
            <person name="Zheng Z."/>
            <person name="Cheng S."/>
            <person name="Spooner D."/>
            <person name="Van Deynze A."/>
            <person name="Simon P."/>
        </authorList>
    </citation>
    <scope>NUCLEOTIDE SEQUENCE [LARGE SCALE GENOMIC DNA]</scope>
    <source>
        <tissue evidence="2">Leaf</tissue>
    </source>
</reference>
<dbReference type="KEGG" id="dcr:108199680"/>
<comment type="caution">
    <text evidence="2">The sequence shown here is derived from an EMBL/GenBank/DDBJ whole genome shotgun (WGS) entry which is preliminary data.</text>
</comment>
<feature type="compositionally biased region" description="Basic and acidic residues" evidence="1">
    <location>
        <begin position="1"/>
        <end position="11"/>
    </location>
</feature>
<feature type="compositionally biased region" description="Low complexity" evidence="1">
    <location>
        <begin position="59"/>
        <end position="69"/>
    </location>
</feature>
<organism evidence="2">
    <name type="scientific">Daucus carota subsp. sativus</name>
    <name type="common">Carrot</name>
    <dbReference type="NCBI Taxonomy" id="79200"/>
    <lineage>
        <taxon>Eukaryota</taxon>
        <taxon>Viridiplantae</taxon>
        <taxon>Streptophyta</taxon>
        <taxon>Embryophyta</taxon>
        <taxon>Tracheophyta</taxon>
        <taxon>Spermatophyta</taxon>
        <taxon>Magnoliopsida</taxon>
        <taxon>eudicotyledons</taxon>
        <taxon>Gunneridae</taxon>
        <taxon>Pentapetalae</taxon>
        <taxon>asterids</taxon>
        <taxon>campanulids</taxon>
        <taxon>Apiales</taxon>
        <taxon>Apiaceae</taxon>
        <taxon>Apioideae</taxon>
        <taxon>Scandiceae</taxon>
        <taxon>Daucinae</taxon>
        <taxon>Daucus</taxon>
        <taxon>Daucus sect. Daucus</taxon>
    </lineage>
</organism>
<dbReference type="InterPro" id="IPR032675">
    <property type="entry name" value="LRR_dom_sf"/>
</dbReference>
<feature type="region of interest" description="Disordered" evidence="1">
    <location>
        <begin position="297"/>
        <end position="323"/>
    </location>
</feature>
<dbReference type="GO" id="GO:0019005">
    <property type="term" value="C:SCF ubiquitin ligase complex"/>
    <property type="evidence" value="ECO:0007669"/>
    <property type="project" value="TreeGrafter"/>
</dbReference>
<name>A0A175YKX4_DAUCS</name>
<protein>
    <submittedName>
        <fullName evidence="2">Uncharacterized protein</fullName>
    </submittedName>
</protein>
<dbReference type="EMBL" id="LNRQ01000008">
    <property type="protein sequence ID" value="KZM84123.1"/>
    <property type="molecule type" value="Genomic_DNA"/>
</dbReference>
<feature type="compositionally biased region" description="Acidic residues" evidence="1">
    <location>
        <begin position="299"/>
        <end position="314"/>
    </location>
</feature>
<feature type="region of interest" description="Disordered" evidence="1">
    <location>
        <begin position="1"/>
        <end position="112"/>
    </location>
</feature>
<dbReference type="InterPro" id="IPR006553">
    <property type="entry name" value="Leu-rich_rpt_Cys-con_subtyp"/>
</dbReference>
<dbReference type="Gramene" id="KZM84123">
    <property type="protein sequence ID" value="KZM84123"/>
    <property type="gene ID" value="DCAR_028330"/>
</dbReference>
<feature type="region of interest" description="Disordered" evidence="1">
    <location>
        <begin position="384"/>
        <end position="409"/>
    </location>
</feature>
<dbReference type="GO" id="GO:0031146">
    <property type="term" value="P:SCF-dependent proteasomal ubiquitin-dependent protein catabolic process"/>
    <property type="evidence" value="ECO:0007669"/>
    <property type="project" value="TreeGrafter"/>
</dbReference>
<proteinExistence type="predicted"/>
<feature type="compositionally biased region" description="Polar residues" evidence="1">
    <location>
        <begin position="49"/>
        <end position="58"/>
    </location>
</feature>
<dbReference type="SUPFAM" id="SSF52047">
    <property type="entry name" value="RNI-like"/>
    <property type="match status" value="1"/>
</dbReference>
<dbReference type="AlphaFoldDB" id="A0A175YKX4"/>
<feature type="compositionally biased region" description="Basic and acidic residues" evidence="1">
    <location>
        <begin position="334"/>
        <end position="351"/>
    </location>
</feature>
<dbReference type="Gene3D" id="3.80.10.10">
    <property type="entry name" value="Ribonuclease Inhibitor"/>
    <property type="match status" value="2"/>
</dbReference>
<dbReference type="OrthoDB" id="10257471at2759"/>
<dbReference type="PANTHER" id="PTHR13318">
    <property type="entry name" value="PARTNER OF PAIRED, ISOFORM B-RELATED"/>
    <property type="match status" value="1"/>
</dbReference>
<evidence type="ECO:0000313" key="2">
    <source>
        <dbReference type="EMBL" id="KZM84123.1"/>
    </source>
</evidence>
<sequence length="1060" mass="114083">MTVLRSREVKSVVEPVSKSNSPNSENLKQPRVSSIEPETPRNIGETQAADASNTATQMTGGSTVSGTVRRSSRLALKACGSGAERSQSVSRVSSRKKRSVKLSGGGSGKSEGRVEMENAVVEDSVDGDLVSKKGELGFEGESGVAVGDGMISEVSKGNGEGDLGGEVGCEEAVVDGIIGEVSKGNGEGDLVGEVKCGEGVVDGMIGEVSKGNDEGDLGGEVECGEAVVEGSGGDTASNEVVKKGNGKGKRKVGFEGLGEGEEDGRCLRLRSGKKVVMRGGVRGSVDNEELLDRVTAGCDDVEEKGEGDCGEEETGAPGDLQSNLSERLNNEMMRNSDKGKGRLSRKDKGKGKLVDMVIEPEAREAGVLDSENVLVKEDGSSYSINNISSSESDEDDVMKEGGSQISKPRIGNHVQGIDAIADRYRAIVGKRNKGPKGEEIDAWDELISKCVDSMKALLTMNEKVSPTQKHKGILNDELVGPSGVGRRRLSRQQKGKWIAPETVVKSGTRKVAFSDGGNAEMQDGIPEVQRAERSNGDTVPVQDGTQLQENDVGDHVARTRDRFRAQARRSASKFAYFSTVEEEQNNLAGAAETEMTQREINVEMEDWPGPFSTAMKIIRERGTNVNLQQKKGKETSQVMWVPKQEKDRKSSDVSVPMLLELCLRTLTKNADALTSLDYVPDVLRHKLSHMLCDMRRMNSHFLELLVRGSPAEIRIRDCSWLSEEDFTKIFAEADINNLAVLQLDQCGRCMPDYILYSTLGRSPNCLPLLTTLSLKGACRLSDAGLSTLLSSAPALRSVNLSQCSLLTVDGMNSIADSLGSALRELYIDDCESIDPISMLPALSKLEHLEVLSLAGLHAVCDDFICQLIALRGHNLKELVLADCVNLTDLSLKIISKSCTGMRALDLSNLCKLTDIALGYLANGCQLIRTLKLRRNVFSDEALAAYLEISGASLEELSLNNVGKVAQNTAVSLAKCSKYLQHLDISFCRNLSDEAVGLVADSCLSLKTLKLFGCTQITNLFLDGHSNEQLQVVGLQLTPILENIKVPELVGPLRYSSVPSQ</sequence>
<dbReference type="SMART" id="SM00367">
    <property type="entry name" value="LRR_CC"/>
    <property type="match status" value="8"/>
</dbReference>
<feature type="region of interest" description="Disordered" evidence="1">
    <location>
        <begin position="332"/>
        <end position="351"/>
    </location>
</feature>
<evidence type="ECO:0000256" key="1">
    <source>
        <dbReference type="SAM" id="MobiDB-lite"/>
    </source>
</evidence>
<feature type="compositionally biased region" description="Low complexity" evidence="1">
    <location>
        <begin position="12"/>
        <end position="24"/>
    </location>
</feature>
<gene>
    <name evidence="2" type="ORF">DCAR_028330</name>
</gene>